<keyword evidence="1" id="KW-0472">Membrane</keyword>
<proteinExistence type="predicted"/>
<evidence type="ECO:0000256" key="1">
    <source>
        <dbReference type="SAM" id="Phobius"/>
    </source>
</evidence>
<evidence type="ECO:0000313" key="2">
    <source>
        <dbReference type="EMBL" id="MFD2602981.1"/>
    </source>
</evidence>
<evidence type="ECO:0000313" key="3">
    <source>
        <dbReference type="Proteomes" id="UP001597480"/>
    </source>
</evidence>
<accession>A0ABW5NW73</accession>
<gene>
    <name evidence="2" type="ORF">ACFSR3_13015</name>
</gene>
<dbReference type="Proteomes" id="UP001597480">
    <property type="component" value="Unassembled WGS sequence"/>
</dbReference>
<dbReference type="EMBL" id="JBHUMD010000026">
    <property type="protein sequence ID" value="MFD2602981.1"/>
    <property type="molecule type" value="Genomic_DNA"/>
</dbReference>
<protein>
    <submittedName>
        <fullName evidence="2">DUF4258 domain-containing protein</fullName>
    </submittedName>
</protein>
<keyword evidence="1" id="KW-0812">Transmembrane</keyword>
<sequence>MKLKHRIAYYIFGLTLGFFLVAFIFNKRGQDFCYLPNCRVLKDFKTKGLTISKEAQAKINEKWVTMEDIKNSLENGNVDFSKSNKLNPGGGKIYVIETITAKNEPVIFEIINHTDRAILKDIKKQ</sequence>
<keyword evidence="3" id="KW-1185">Reference proteome</keyword>
<keyword evidence="1" id="KW-1133">Transmembrane helix</keyword>
<name>A0ABW5NW73_9FLAO</name>
<feature type="transmembrane region" description="Helical" evidence="1">
    <location>
        <begin position="7"/>
        <end position="25"/>
    </location>
</feature>
<organism evidence="2 3">
    <name type="scientific">Flavobacterium suzhouense</name>
    <dbReference type="NCBI Taxonomy" id="1529638"/>
    <lineage>
        <taxon>Bacteria</taxon>
        <taxon>Pseudomonadati</taxon>
        <taxon>Bacteroidota</taxon>
        <taxon>Flavobacteriia</taxon>
        <taxon>Flavobacteriales</taxon>
        <taxon>Flavobacteriaceae</taxon>
        <taxon>Flavobacterium</taxon>
    </lineage>
</organism>
<reference evidence="3" key="1">
    <citation type="journal article" date="2019" name="Int. J. Syst. Evol. Microbiol.">
        <title>The Global Catalogue of Microorganisms (GCM) 10K type strain sequencing project: providing services to taxonomists for standard genome sequencing and annotation.</title>
        <authorList>
            <consortium name="The Broad Institute Genomics Platform"/>
            <consortium name="The Broad Institute Genome Sequencing Center for Infectious Disease"/>
            <person name="Wu L."/>
            <person name="Ma J."/>
        </authorList>
    </citation>
    <scope>NUCLEOTIDE SEQUENCE [LARGE SCALE GENOMIC DNA]</scope>
    <source>
        <strain evidence="3">KCTC 42107</strain>
    </source>
</reference>
<comment type="caution">
    <text evidence="2">The sequence shown here is derived from an EMBL/GenBank/DDBJ whole genome shotgun (WGS) entry which is preliminary data.</text>
</comment>
<dbReference type="RefSeq" id="WP_379821516.1">
    <property type="nucleotide sequence ID" value="NZ_JBHUMD010000026.1"/>
</dbReference>